<evidence type="ECO:0000256" key="2">
    <source>
        <dbReference type="ARBA" id="ARBA00012438"/>
    </source>
</evidence>
<accession>A0ABN0XMG4</accession>
<gene>
    <name evidence="7" type="ORF">GCM10009092_35350</name>
</gene>
<name>A0ABN0XMG4_9ALTE</name>
<keyword evidence="3" id="KW-0597">Phosphoprotein</keyword>
<dbReference type="SMART" id="SM00387">
    <property type="entry name" value="HATPase_c"/>
    <property type="match status" value="1"/>
</dbReference>
<dbReference type="EC" id="2.7.13.3" evidence="2"/>
<feature type="transmembrane region" description="Helical" evidence="5">
    <location>
        <begin position="20"/>
        <end position="52"/>
    </location>
</feature>
<dbReference type="InterPro" id="IPR036890">
    <property type="entry name" value="HATPase_C_sf"/>
</dbReference>
<comment type="caution">
    <text evidence="7">The sequence shown here is derived from an EMBL/GenBank/DDBJ whole genome shotgun (WGS) entry which is preliminary data.</text>
</comment>
<dbReference type="InterPro" id="IPR005467">
    <property type="entry name" value="His_kinase_dom"/>
</dbReference>
<dbReference type="RefSeq" id="WP_343846726.1">
    <property type="nucleotide sequence ID" value="NZ_BAAAEI010000023.1"/>
</dbReference>
<dbReference type="Pfam" id="PF25487">
    <property type="entry name" value="ETR1_N"/>
    <property type="match status" value="1"/>
</dbReference>
<organism evidence="7 8">
    <name type="scientific">Bowmanella denitrificans</name>
    <dbReference type="NCBI Taxonomy" id="366582"/>
    <lineage>
        <taxon>Bacteria</taxon>
        <taxon>Pseudomonadati</taxon>
        <taxon>Pseudomonadota</taxon>
        <taxon>Gammaproteobacteria</taxon>
        <taxon>Alteromonadales</taxon>
        <taxon>Alteromonadaceae</taxon>
        <taxon>Bowmanella</taxon>
    </lineage>
</organism>
<dbReference type="InterPro" id="IPR036097">
    <property type="entry name" value="HisK_dim/P_sf"/>
</dbReference>
<dbReference type="SUPFAM" id="SSF55874">
    <property type="entry name" value="ATPase domain of HSP90 chaperone/DNA topoisomerase II/histidine kinase"/>
    <property type="match status" value="1"/>
</dbReference>
<dbReference type="InterPro" id="IPR058544">
    <property type="entry name" value="ETR1_N"/>
</dbReference>
<dbReference type="Gene3D" id="1.10.287.130">
    <property type="match status" value="1"/>
</dbReference>
<dbReference type="Pfam" id="PF02518">
    <property type="entry name" value="HATPase_c"/>
    <property type="match status" value="1"/>
</dbReference>
<dbReference type="SUPFAM" id="SSF47384">
    <property type="entry name" value="Homodimeric domain of signal transducing histidine kinase"/>
    <property type="match status" value="1"/>
</dbReference>
<dbReference type="PROSITE" id="PS50109">
    <property type="entry name" value="HIS_KIN"/>
    <property type="match status" value="1"/>
</dbReference>
<keyword evidence="5" id="KW-1133">Transmembrane helix</keyword>
<evidence type="ECO:0000256" key="5">
    <source>
        <dbReference type="SAM" id="Phobius"/>
    </source>
</evidence>
<evidence type="ECO:0000313" key="7">
    <source>
        <dbReference type="EMBL" id="GAA0368008.1"/>
    </source>
</evidence>
<sequence>MELLFELFSGKGFMPHGHCYLWTPALLWLNVVSDTFITLAYLSIPVTLIYFIRKRQDLPFNWMFLAFGVFILACGATHALEIWTTWYPAYWLSGAMKAVTALASIVTAYLLIKLLPAALAIPSHSQLANLNNELLASNEKLHQTNQRLEETHEQLLQQEKMAALGRLVAGVAHEINTPLGIIVTGSSLLSEETQTLHKTYKGEGLSQQELEQFLHTTSETILLIQLNAKRAADLVQSFKQVAVDRAVSEKRKIRLIDYIKEVFTSLAPTVKKTAVSTEIKGNEELEAEINPGTLSQILTNLVMNSVIHGFEGKADGRILVEVDEDSEHIRLTYYDNGKGIPKEWRTRVFEPFFTSKRHAGGSGLGLHILHNLVTSTLAGKVRIDDAVAPWSTLFVIEFPKFSETNA</sequence>
<keyword evidence="5" id="KW-0812">Transmembrane</keyword>
<keyword evidence="5" id="KW-0472">Membrane</keyword>
<dbReference type="PRINTS" id="PR00344">
    <property type="entry name" value="BCTRLSENSOR"/>
</dbReference>
<evidence type="ECO:0000256" key="3">
    <source>
        <dbReference type="ARBA" id="ARBA00022553"/>
    </source>
</evidence>
<reference evidence="7 8" key="1">
    <citation type="journal article" date="2019" name="Int. J. Syst. Evol. Microbiol.">
        <title>The Global Catalogue of Microorganisms (GCM) 10K type strain sequencing project: providing services to taxonomists for standard genome sequencing and annotation.</title>
        <authorList>
            <consortium name="The Broad Institute Genomics Platform"/>
            <consortium name="The Broad Institute Genome Sequencing Center for Infectious Disease"/>
            <person name="Wu L."/>
            <person name="Ma J."/>
        </authorList>
    </citation>
    <scope>NUCLEOTIDE SEQUENCE [LARGE SCALE GENOMIC DNA]</scope>
    <source>
        <strain evidence="7 8">JCM 13378</strain>
    </source>
</reference>
<dbReference type="InterPro" id="IPR004358">
    <property type="entry name" value="Sig_transdc_His_kin-like_C"/>
</dbReference>
<evidence type="ECO:0000256" key="1">
    <source>
        <dbReference type="ARBA" id="ARBA00000085"/>
    </source>
</evidence>
<evidence type="ECO:0000313" key="8">
    <source>
        <dbReference type="Proteomes" id="UP001501757"/>
    </source>
</evidence>
<dbReference type="Gene3D" id="3.30.565.10">
    <property type="entry name" value="Histidine kinase-like ATPase, C-terminal domain"/>
    <property type="match status" value="1"/>
</dbReference>
<dbReference type="PANTHER" id="PTHR43065">
    <property type="entry name" value="SENSOR HISTIDINE KINASE"/>
    <property type="match status" value="1"/>
</dbReference>
<dbReference type="InterPro" id="IPR003661">
    <property type="entry name" value="HisK_dim/P_dom"/>
</dbReference>
<evidence type="ECO:0000259" key="6">
    <source>
        <dbReference type="PROSITE" id="PS50109"/>
    </source>
</evidence>
<dbReference type="CDD" id="cd00082">
    <property type="entry name" value="HisKA"/>
    <property type="match status" value="1"/>
</dbReference>
<feature type="coiled-coil region" evidence="4">
    <location>
        <begin position="127"/>
        <end position="161"/>
    </location>
</feature>
<dbReference type="Proteomes" id="UP001501757">
    <property type="component" value="Unassembled WGS sequence"/>
</dbReference>
<dbReference type="CDD" id="cd00075">
    <property type="entry name" value="HATPase"/>
    <property type="match status" value="1"/>
</dbReference>
<feature type="transmembrane region" description="Helical" evidence="5">
    <location>
        <begin position="89"/>
        <end position="112"/>
    </location>
</feature>
<dbReference type="EMBL" id="BAAAEI010000023">
    <property type="protein sequence ID" value="GAA0368008.1"/>
    <property type="molecule type" value="Genomic_DNA"/>
</dbReference>
<protein>
    <recommendedName>
        <fullName evidence="2">histidine kinase</fullName>
        <ecNumber evidence="2">2.7.13.3</ecNumber>
    </recommendedName>
</protein>
<keyword evidence="8" id="KW-1185">Reference proteome</keyword>
<proteinExistence type="predicted"/>
<evidence type="ECO:0000256" key="4">
    <source>
        <dbReference type="SAM" id="Coils"/>
    </source>
</evidence>
<comment type="catalytic activity">
    <reaction evidence="1">
        <text>ATP + protein L-histidine = ADP + protein N-phospho-L-histidine.</text>
        <dbReference type="EC" id="2.7.13.3"/>
    </reaction>
</comment>
<feature type="domain" description="Histidine kinase" evidence="6">
    <location>
        <begin position="170"/>
        <end position="402"/>
    </location>
</feature>
<dbReference type="InterPro" id="IPR003594">
    <property type="entry name" value="HATPase_dom"/>
</dbReference>
<dbReference type="PANTHER" id="PTHR43065:SF47">
    <property type="match status" value="1"/>
</dbReference>
<feature type="transmembrane region" description="Helical" evidence="5">
    <location>
        <begin position="64"/>
        <end position="83"/>
    </location>
</feature>
<keyword evidence="4" id="KW-0175">Coiled coil</keyword>